<dbReference type="InterPro" id="IPR029044">
    <property type="entry name" value="Nucleotide-diphossugar_trans"/>
</dbReference>
<dbReference type="STRING" id="857290.HMPREF9156_00328"/>
<proteinExistence type="predicted"/>
<feature type="transmembrane region" description="Helical" evidence="2">
    <location>
        <begin position="831"/>
        <end position="856"/>
    </location>
</feature>
<sequence>MDGSMAGGNGGPQEAVRGMRDSGSEVGKASLADTVAEAVAQSENSTRAATVSTSLAAVVTLEDDLRYFPETLVSLLRQTVLPSEIFLAYCGQVHISHIASGSCRNIMVPAHGGTVKIRVIPVKAGSFIAAVDGALNYARDNGIISNRVRQLLLLHDDSRPVGEQYIESLTEAQRNNPSASVIGTKQMGWDGETLHNAGYYAAPGHRVNSLVVDGEQDQEQYDSRSDVFAVSLSGALVDMDVWLHASDGNYPFGTFGQSRDFCRRVCLGGGRVIIAPQVKTAHLRARFEGMRTQKGQPAGHGSGAPVPSYGAQAKARDTYYYSDISVIRWPLSWFWKWLGSFILFAKLLGRKQVYQACVEMCAPWRDLGNIFTMISARMRVASHSRVSARDLSLLSVSRDRVKSWNDRVRAFSDEGSNTVLDPLAKAHLRTRKRIRYTWATIMAAVMLAVGLAVNFGILRAAFTGSVLSSVSLTPSGATFGQLARSATSYWSYASGLGAHAAPAPFSLVLLIMSLVTLGHVEYAPTVIILLTAPCAALSFWALAGTVTRSNAVRITAGCAWAAGGMFMGFYSLGNLPLLVSSVFLPASVAFTLKALGMYRTEKPERPAPSAQNGACAALCFMAAALCEPQLMIVWAVSCAAFALFARSHKSYLLLIPVPALAALLPTVIDVIRYWDKGAWRQIFMDVNTASPAAAGSSSATSLLSQMSALFGPGHFTGGGAVSAAVLWAAVIGFAVVAVLSVVSLFLPIVLRASRMMWSLMLGGALAAVLSSRVTIAVDAGGYSKGSVMPGLMVILLGMLACACMAAGTGVKTFTAFSRRITSEGTVESAAVLNPAVLAGRGVIAVILALCSAAWVWSGFTAPAAPGRIAASQNQLPAVVQDYLASNPARRVLAVDASVAQDLTYHSMATSRGDILDINPSIQAQSVSYRLGQKVSPSVQAAEDTGRKISFALSLLIAGASSSAVDQLSSLGFGGIYIVHTAEDDSAQLISHLIASNGTESVVSTAQGTYIRFSVDDTNTHGISLSQETRYSRSPWRYAWIAVMAVTLIIYCIVAFPRRNRYSQEQA</sequence>
<keyword evidence="2" id="KW-0812">Transmembrane</keyword>
<reference evidence="3 4" key="1">
    <citation type="submission" date="2012-01" db="EMBL/GenBank/DDBJ databases">
        <title>The Genome Sequence of Scardovia wiggsiae F0424.</title>
        <authorList>
            <consortium name="The Broad Institute Genome Sequencing Platform"/>
            <person name="Earl A."/>
            <person name="Ward D."/>
            <person name="Feldgarden M."/>
            <person name="Gevers D."/>
            <person name="Izard J."/>
            <person name="Ganesan A."/>
            <person name="Baranova O.V."/>
            <person name="Blanton J.M."/>
            <person name="Tanner A.C."/>
            <person name="Mathney J."/>
            <person name="Dewhirst F.E."/>
            <person name="Young S.K."/>
            <person name="Zeng Q."/>
            <person name="Gargeya S."/>
            <person name="Fitzgerald M."/>
            <person name="Haas B."/>
            <person name="Abouelleil A."/>
            <person name="Alvarado L."/>
            <person name="Arachchi H.M."/>
            <person name="Berlin A."/>
            <person name="Chapman S.B."/>
            <person name="Gearin G."/>
            <person name="Goldberg J."/>
            <person name="Griggs A."/>
            <person name="Gujja S."/>
            <person name="Hansen M."/>
            <person name="Heiman D."/>
            <person name="Howarth C."/>
            <person name="Larimer J."/>
            <person name="Lui A."/>
            <person name="MacDonald P.J.P."/>
            <person name="McCowen C."/>
            <person name="Montmayeur A."/>
            <person name="Murphy C."/>
            <person name="Neiman D."/>
            <person name="Pearson M."/>
            <person name="Priest M."/>
            <person name="Roberts A."/>
            <person name="Saif S."/>
            <person name="Shea T."/>
            <person name="Sisk P."/>
            <person name="Stolte C."/>
            <person name="Sykes S."/>
            <person name="Wortman J."/>
            <person name="Nusbaum C."/>
            <person name="Birren B."/>
        </authorList>
    </citation>
    <scope>NUCLEOTIDE SEQUENCE [LARGE SCALE GENOMIC DNA]</scope>
    <source>
        <strain evidence="3 4">F0424</strain>
    </source>
</reference>
<gene>
    <name evidence="3" type="ORF">HMPREF9156_00328</name>
</gene>
<evidence type="ECO:0000256" key="1">
    <source>
        <dbReference type="SAM" id="MobiDB-lite"/>
    </source>
</evidence>
<keyword evidence="2" id="KW-0472">Membrane</keyword>
<feature type="transmembrane region" description="Helical" evidence="2">
    <location>
        <begin position="495"/>
        <end position="516"/>
    </location>
</feature>
<keyword evidence="4" id="KW-1185">Reference proteome</keyword>
<feature type="transmembrane region" description="Helical" evidence="2">
    <location>
        <begin position="1037"/>
        <end position="1055"/>
    </location>
</feature>
<evidence type="ECO:0000313" key="3">
    <source>
        <dbReference type="EMBL" id="EJD65564.1"/>
    </source>
</evidence>
<name>J0X151_9BIFI</name>
<accession>J0X151</accession>
<dbReference type="HOGENOM" id="CLU_005856_0_0_11"/>
<dbReference type="OrthoDB" id="3734530at2"/>
<protein>
    <submittedName>
        <fullName evidence="3">Uncharacterized protein</fullName>
    </submittedName>
</protein>
<feature type="transmembrane region" description="Helical" evidence="2">
    <location>
        <begin position="617"/>
        <end position="645"/>
    </location>
</feature>
<feature type="region of interest" description="Disordered" evidence="1">
    <location>
        <begin position="1"/>
        <end position="23"/>
    </location>
</feature>
<keyword evidence="2" id="KW-1133">Transmembrane helix</keyword>
<feature type="transmembrane region" description="Helical" evidence="2">
    <location>
        <begin position="554"/>
        <end position="572"/>
    </location>
</feature>
<feature type="transmembrane region" description="Helical" evidence="2">
    <location>
        <begin position="436"/>
        <end position="458"/>
    </location>
</feature>
<feature type="transmembrane region" description="Helical" evidence="2">
    <location>
        <begin position="787"/>
        <end position="810"/>
    </location>
</feature>
<dbReference type="EMBL" id="AGZS01000001">
    <property type="protein sequence ID" value="EJD65564.1"/>
    <property type="molecule type" value="Genomic_DNA"/>
</dbReference>
<feature type="transmembrane region" description="Helical" evidence="2">
    <location>
        <begin position="757"/>
        <end position="775"/>
    </location>
</feature>
<dbReference type="RefSeq" id="WP_007147396.1">
    <property type="nucleotide sequence ID" value="NZ_AKCI01000001.1"/>
</dbReference>
<dbReference type="AlphaFoldDB" id="J0X151"/>
<dbReference type="Gene3D" id="3.90.550.10">
    <property type="entry name" value="Spore Coat Polysaccharide Biosynthesis Protein SpsA, Chain A"/>
    <property type="match status" value="1"/>
</dbReference>
<feature type="transmembrane region" description="Helical" evidence="2">
    <location>
        <begin position="724"/>
        <end position="750"/>
    </location>
</feature>
<dbReference type="Proteomes" id="UP000006415">
    <property type="component" value="Unassembled WGS sequence"/>
</dbReference>
<comment type="caution">
    <text evidence="3">The sequence shown here is derived from an EMBL/GenBank/DDBJ whole genome shotgun (WGS) entry which is preliminary data.</text>
</comment>
<dbReference type="SUPFAM" id="SSF53448">
    <property type="entry name" value="Nucleotide-diphospho-sugar transferases"/>
    <property type="match status" value="1"/>
</dbReference>
<feature type="compositionally biased region" description="Gly residues" evidence="1">
    <location>
        <begin position="1"/>
        <end position="11"/>
    </location>
</feature>
<dbReference type="eggNOG" id="COG1216">
    <property type="taxonomic scope" value="Bacteria"/>
</dbReference>
<organism evidence="3 4">
    <name type="scientific">Scardovia wiggsiae F0424</name>
    <dbReference type="NCBI Taxonomy" id="857290"/>
    <lineage>
        <taxon>Bacteria</taxon>
        <taxon>Bacillati</taxon>
        <taxon>Actinomycetota</taxon>
        <taxon>Actinomycetes</taxon>
        <taxon>Bifidobacteriales</taxon>
        <taxon>Bifidobacteriaceae</taxon>
        <taxon>Scardovia</taxon>
    </lineage>
</organism>
<evidence type="ECO:0000256" key="2">
    <source>
        <dbReference type="SAM" id="Phobius"/>
    </source>
</evidence>
<feature type="transmembrane region" description="Helical" evidence="2">
    <location>
        <begin position="651"/>
        <end position="671"/>
    </location>
</feature>
<feature type="transmembrane region" description="Helical" evidence="2">
    <location>
        <begin position="522"/>
        <end position="542"/>
    </location>
</feature>
<dbReference type="eggNOG" id="COG5617">
    <property type="taxonomic scope" value="Bacteria"/>
</dbReference>
<evidence type="ECO:0000313" key="4">
    <source>
        <dbReference type="Proteomes" id="UP000006415"/>
    </source>
</evidence>